<keyword evidence="2" id="KW-0820">tRNA-binding</keyword>
<feature type="short sequence motif" description="Gly-cisPro motif, important for rejection of L-amino acids" evidence="2">
    <location>
        <begin position="138"/>
        <end position="139"/>
    </location>
</feature>
<dbReference type="FunFam" id="3.50.80.10:FF:000001">
    <property type="entry name" value="D-aminoacyl-tRNA deacylase"/>
    <property type="match status" value="1"/>
</dbReference>
<comment type="catalytic activity">
    <reaction evidence="2">
        <text>glycyl-tRNA(Ala) + H2O = tRNA(Ala) + glycine + H(+)</text>
        <dbReference type="Rhea" id="RHEA:53744"/>
        <dbReference type="Rhea" id="RHEA-COMP:9657"/>
        <dbReference type="Rhea" id="RHEA-COMP:13640"/>
        <dbReference type="ChEBI" id="CHEBI:15377"/>
        <dbReference type="ChEBI" id="CHEBI:15378"/>
        <dbReference type="ChEBI" id="CHEBI:57305"/>
        <dbReference type="ChEBI" id="CHEBI:78442"/>
        <dbReference type="ChEBI" id="CHEBI:78522"/>
    </reaction>
</comment>
<dbReference type="HAMAP" id="MF_00518">
    <property type="entry name" value="Deacylase_Dtd"/>
    <property type="match status" value="1"/>
</dbReference>
<dbReference type="GO" id="GO:0005737">
    <property type="term" value="C:cytoplasm"/>
    <property type="evidence" value="ECO:0007669"/>
    <property type="project" value="UniProtKB-SubCell"/>
</dbReference>
<comment type="similarity">
    <text evidence="1 2">Belongs to the DTD family.</text>
</comment>
<reference evidence="3 4" key="1">
    <citation type="submission" date="2019-04" db="EMBL/GenBank/DDBJ databases">
        <title>Draft genome sequence of Robertkochia marina CC-AMO-30D.</title>
        <authorList>
            <person name="Hameed A."/>
            <person name="Lin S.-Y."/>
            <person name="Shahina M."/>
            <person name="Lai W.-A."/>
            <person name="Young C.-C."/>
        </authorList>
    </citation>
    <scope>NUCLEOTIDE SEQUENCE [LARGE SCALE GENOMIC DNA]</scope>
    <source>
        <strain evidence="3 4">CC-AMO-30D</strain>
    </source>
</reference>
<evidence type="ECO:0000313" key="3">
    <source>
        <dbReference type="EMBL" id="THD68905.1"/>
    </source>
</evidence>
<dbReference type="SUPFAM" id="SSF69500">
    <property type="entry name" value="DTD-like"/>
    <property type="match status" value="1"/>
</dbReference>
<keyword evidence="2 3" id="KW-0378">Hydrolase</keyword>
<comment type="caution">
    <text evidence="3">The sequence shown here is derived from an EMBL/GenBank/DDBJ whole genome shotgun (WGS) entry which is preliminary data.</text>
</comment>
<dbReference type="Gene3D" id="3.50.80.10">
    <property type="entry name" value="D-tyrosyl-tRNA(Tyr) deacylase"/>
    <property type="match status" value="1"/>
</dbReference>
<dbReference type="NCBIfam" id="TIGR00256">
    <property type="entry name" value="D-aminoacyl-tRNA deacylase"/>
    <property type="match status" value="1"/>
</dbReference>
<dbReference type="PANTHER" id="PTHR10472">
    <property type="entry name" value="D-TYROSYL-TRNA TYR DEACYLASE"/>
    <property type="match status" value="1"/>
</dbReference>
<keyword evidence="2" id="KW-0694">RNA-binding</keyword>
<dbReference type="AlphaFoldDB" id="A0A4S3M2K3"/>
<dbReference type="InterPro" id="IPR003732">
    <property type="entry name" value="Daa-tRNA_deacyls_DTD"/>
</dbReference>
<dbReference type="EC" id="3.1.1.96" evidence="2"/>
<keyword evidence="2" id="KW-0963">Cytoplasm</keyword>
<dbReference type="Pfam" id="PF02580">
    <property type="entry name" value="Tyr_Deacylase"/>
    <property type="match status" value="1"/>
</dbReference>
<dbReference type="Proteomes" id="UP000305939">
    <property type="component" value="Unassembled WGS sequence"/>
</dbReference>
<evidence type="ECO:0000313" key="4">
    <source>
        <dbReference type="Proteomes" id="UP000305939"/>
    </source>
</evidence>
<evidence type="ECO:0000256" key="2">
    <source>
        <dbReference type="HAMAP-Rule" id="MF_00518"/>
    </source>
</evidence>
<dbReference type="EMBL" id="SSMC01000001">
    <property type="protein sequence ID" value="THD68905.1"/>
    <property type="molecule type" value="Genomic_DNA"/>
</dbReference>
<comment type="subcellular location">
    <subcellularLocation>
        <location evidence="2">Cytoplasm</location>
    </subcellularLocation>
</comment>
<proteinExistence type="inferred from homology"/>
<comment type="domain">
    <text evidence="2">A Gly-cisPro motif from one monomer fits into the active site of the other monomer to allow specific chiral rejection of L-amino acids.</text>
</comment>
<dbReference type="GO" id="GO:0019478">
    <property type="term" value="P:D-amino acid catabolic process"/>
    <property type="evidence" value="ECO:0007669"/>
    <property type="project" value="UniProtKB-UniRule"/>
</dbReference>
<gene>
    <name evidence="2" type="primary">dtd</name>
    <name evidence="3" type="ORF">E7Z59_00825</name>
</gene>
<dbReference type="OrthoDB" id="9801395at2"/>
<dbReference type="RefSeq" id="WP_136334395.1">
    <property type="nucleotide sequence ID" value="NZ_QXMP01000018.1"/>
</dbReference>
<comment type="function">
    <text evidence="2">An aminoacyl-tRNA editing enzyme that deacylates mischarged D-aminoacyl-tRNAs. Also deacylates mischarged glycyl-tRNA(Ala), protecting cells against glycine mischarging by AlaRS. Acts via tRNA-based rather than protein-based catalysis; rejects L-amino acids rather than detecting D-amino acids in the active site. By recycling D-aminoacyl-tRNA to D-amino acids and free tRNA molecules, this enzyme counteracts the toxicity associated with the formation of D-aminoacyl-tRNA entities in vivo and helps enforce protein L-homochirality.</text>
</comment>
<dbReference type="GO" id="GO:0051500">
    <property type="term" value="F:D-tyrosyl-tRNA(Tyr) deacylase activity"/>
    <property type="evidence" value="ECO:0007669"/>
    <property type="project" value="TreeGrafter"/>
</dbReference>
<dbReference type="GO" id="GO:0000049">
    <property type="term" value="F:tRNA binding"/>
    <property type="evidence" value="ECO:0007669"/>
    <property type="project" value="UniProtKB-UniRule"/>
</dbReference>
<dbReference type="GO" id="GO:0106026">
    <property type="term" value="F:Gly-tRNA(Ala) deacylase activity"/>
    <property type="evidence" value="ECO:0007669"/>
    <property type="project" value="UniProtKB-UniRule"/>
</dbReference>
<name>A0A4S3M2K3_9FLAO</name>
<accession>A0A4S3M2K3</accession>
<dbReference type="EC" id="3.1.1.-" evidence="2"/>
<evidence type="ECO:0000256" key="1">
    <source>
        <dbReference type="ARBA" id="ARBA00009673"/>
    </source>
</evidence>
<sequence length="150" mass="16222">MRALIQRVNNASVIADGKPSADIGQGLLVLLGVEENDTIDDVLWLSRKVCGLRIFNDGDGVMNLSVRDVDGELIVVSQFTLHASTKKGNRPSYIRAAGHEIAVPLYEEFVATLEKETGKKVGTGVFGAHMEISLVNDGPVTIMIDSKSRE</sequence>
<dbReference type="GO" id="GO:0043908">
    <property type="term" value="F:Ser(Gly)-tRNA(Ala) hydrolase activity"/>
    <property type="evidence" value="ECO:0007669"/>
    <property type="project" value="UniProtKB-UniRule"/>
</dbReference>
<organism evidence="3 4">
    <name type="scientific">Robertkochia marina</name>
    <dbReference type="NCBI Taxonomy" id="1227945"/>
    <lineage>
        <taxon>Bacteria</taxon>
        <taxon>Pseudomonadati</taxon>
        <taxon>Bacteroidota</taxon>
        <taxon>Flavobacteriia</taxon>
        <taxon>Flavobacteriales</taxon>
        <taxon>Flavobacteriaceae</taxon>
        <taxon>Robertkochia</taxon>
    </lineage>
</organism>
<comment type="subunit">
    <text evidence="2">Homodimer.</text>
</comment>
<dbReference type="InterPro" id="IPR023509">
    <property type="entry name" value="DTD-like_sf"/>
</dbReference>
<protein>
    <recommendedName>
        <fullName evidence="2">D-aminoacyl-tRNA deacylase</fullName>
        <shortName evidence="2">DTD</shortName>
        <ecNumber evidence="2">3.1.1.96</ecNumber>
    </recommendedName>
    <alternativeName>
        <fullName evidence="2">Gly-tRNA(Ala) deacylase</fullName>
        <ecNumber evidence="2">3.1.1.-</ecNumber>
    </alternativeName>
</protein>
<keyword evidence="4" id="KW-1185">Reference proteome</keyword>
<dbReference type="PANTHER" id="PTHR10472:SF5">
    <property type="entry name" value="D-AMINOACYL-TRNA DEACYLASE 1"/>
    <property type="match status" value="1"/>
</dbReference>
<comment type="catalytic activity">
    <reaction evidence="2">
        <text>a D-aminoacyl-tRNA + H2O = a tRNA + a D-alpha-amino acid + H(+)</text>
        <dbReference type="Rhea" id="RHEA:13953"/>
        <dbReference type="Rhea" id="RHEA-COMP:10123"/>
        <dbReference type="Rhea" id="RHEA-COMP:10124"/>
        <dbReference type="ChEBI" id="CHEBI:15377"/>
        <dbReference type="ChEBI" id="CHEBI:15378"/>
        <dbReference type="ChEBI" id="CHEBI:59871"/>
        <dbReference type="ChEBI" id="CHEBI:78442"/>
        <dbReference type="ChEBI" id="CHEBI:79333"/>
        <dbReference type="EC" id="3.1.1.96"/>
    </reaction>
</comment>